<dbReference type="InParanoid" id="A0A316VFF2"/>
<dbReference type="InterPro" id="IPR023296">
    <property type="entry name" value="Glyco_hydro_beta-prop_sf"/>
</dbReference>
<keyword evidence="2" id="KW-0378">Hydrolase</keyword>
<dbReference type="Proteomes" id="UP000245771">
    <property type="component" value="Unassembled WGS sequence"/>
</dbReference>
<feature type="signal peptide" evidence="3">
    <location>
        <begin position="1"/>
        <end position="23"/>
    </location>
</feature>
<dbReference type="PANTHER" id="PTHR43817:SF1">
    <property type="entry name" value="HYDROLASE, FAMILY 43, PUTATIVE (AFU_ORTHOLOGUE AFUA_3G01660)-RELATED"/>
    <property type="match status" value="1"/>
</dbReference>
<dbReference type="RefSeq" id="XP_025355345.1">
    <property type="nucleotide sequence ID" value="XM_025500351.1"/>
</dbReference>
<dbReference type="Gene3D" id="2.115.10.20">
    <property type="entry name" value="Glycosyl hydrolase domain, family 43"/>
    <property type="match status" value="1"/>
</dbReference>
<name>A0A316VFF2_9BASI</name>
<dbReference type="GO" id="GO:0016787">
    <property type="term" value="F:hydrolase activity"/>
    <property type="evidence" value="ECO:0007669"/>
    <property type="project" value="UniProtKB-KW"/>
</dbReference>
<keyword evidence="5" id="KW-1185">Reference proteome</keyword>
<keyword evidence="1 3" id="KW-0732">Signal</keyword>
<gene>
    <name evidence="4" type="ORF">FA14DRAFT_171737</name>
</gene>
<evidence type="ECO:0000256" key="3">
    <source>
        <dbReference type="SAM" id="SignalP"/>
    </source>
</evidence>
<accession>A0A316VFF2</accession>
<proteinExistence type="predicted"/>
<protein>
    <recommendedName>
        <fullName evidence="6">Arabinanase/levansucrase/invertase</fullName>
    </recommendedName>
</protein>
<organism evidence="4 5">
    <name type="scientific">Meira miltonrushii</name>
    <dbReference type="NCBI Taxonomy" id="1280837"/>
    <lineage>
        <taxon>Eukaryota</taxon>
        <taxon>Fungi</taxon>
        <taxon>Dikarya</taxon>
        <taxon>Basidiomycota</taxon>
        <taxon>Ustilaginomycotina</taxon>
        <taxon>Exobasidiomycetes</taxon>
        <taxon>Exobasidiales</taxon>
        <taxon>Brachybasidiaceae</taxon>
        <taxon>Meira</taxon>
    </lineage>
</organism>
<evidence type="ECO:0000256" key="2">
    <source>
        <dbReference type="ARBA" id="ARBA00022801"/>
    </source>
</evidence>
<evidence type="ECO:0008006" key="6">
    <source>
        <dbReference type="Google" id="ProtNLM"/>
    </source>
</evidence>
<dbReference type="AlphaFoldDB" id="A0A316VFF2"/>
<evidence type="ECO:0000313" key="5">
    <source>
        <dbReference type="Proteomes" id="UP000245771"/>
    </source>
</evidence>
<dbReference type="GeneID" id="37022132"/>
<dbReference type="OrthoDB" id="272289at2759"/>
<evidence type="ECO:0000256" key="1">
    <source>
        <dbReference type="ARBA" id="ARBA00022729"/>
    </source>
</evidence>
<dbReference type="PANTHER" id="PTHR43817">
    <property type="entry name" value="GLYCOSYL HYDROLASE"/>
    <property type="match status" value="1"/>
</dbReference>
<dbReference type="EMBL" id="KZ819603">
    <property type="protein sequence ID" value="PWN35043.1"/>
    <property type="molecule type" value="Genomic_DNA"/>
</dbReference>
<evidence type="ECO:0000313" key="4">
    <source>
        <dbReference type="EMBL" id="PWN35043.1"/>
    </source>
</evidence>
<sequence>MVSIMYTFKFALAVLSLLSLCSANNVINPLGHQADPQPISRIESDGKRWYYFPSANRTEAKVYMFASTNLSQVYLGTEPDTQNGRYWEHLPNTGHVIFNFTKNVHQLPEAPAAFKWNESHYVMYVSSDGPTGNRLYALHNDGKDLKKDWTFSGVVQYTDGSPLVGYDAFAFNHPNGNKYLMYTNVTTIYINKFAPEYGFATIEHVKDGGNGTVVASRYEDPFTEAPDVLIQGKKLNLLYTQNDFFSPNYTTFNHAVSTELDPLDPETWKTGQPVQVLASSNTTGVYGTGSVGTFIGPDNKPWIAYTCFYSDEPFNRADENLYDPRQIQAQPLVFKDDEIQPMIPVKPTRHF</sequence>
<dbReference type="SUPFAM" id="SSF75005">
    <property type="entry name" value="Arabinanase/levansucrase/invertase"/>
    <property type="match status" value="1"/>
</dbReference>
<feature type="chain" id="PRO_5016397196" description="Arabinanase/levansucrase/invertase" evidence="3">
    <location>
        <begin position="24"/>
        <end position="351"/>
    </location>
</feature>
<reference evidence="4 5" key="1">
    <citation type="journal article" date="2018" name="Mol. Biol. Evol.">
        <title>Broad Genomic Sampling Reveals a Smut Pathogenic Ancestry of the Fungal Clade Ustilaginomycotina.</title>
        <authorList>
            <person name="Kijpornyongpan T."/>
            <person name="Mondo S.J."/>
            <person name="Barry K."/>
            <person name="Sandor L."/>
            <person name="Lee J."/>
            <person name="Lipzen A."/>
            <person name="Pangilinan J."/>
            <person name="LaButti K."/>
            <person name="Hainaut M."/>
            <person name="Henrissat B."/>
            <person name="Grigoriev I.V."/>
            <person name="Spatafora J.W."/>
            <person name="Aime M.C."/>
        </authorList>
    </citation>
    <scope>NUCLEOTIDE SEQUENCE [LARGE SCALE GENOMIC DNA]</scope>
    <source>
        <strain evidence="4 5">MCA 3882</strain>
    </source>
</reference>